<dbReference type="PANTHER" id="PTHR44757:SF2">
    <property type="entry name" value="BIOFILM ARCHITECTURE MAINTENANCE PROTEIN MBAA"/>
    <property type="match status" value="1"/>
</dbReference>
<dbReference type="InterPro" id="IPR043128">
    <property type="entry name" value="Rev_trsase/Diguanyl_cyclase"/>
</dbReference>
<feature type="domain" description="EAL" evidence="2">
    <location>
        <begin position="573"/>
        <end position="830"/>
    </location>
</feature>
<proteinExistence type="predicted"/>
<dbReference type="SUPFAM" id="SSF55073">
    <property type="entry name" value="Nucleotide cyclase"/>
    <property type="match status" value="1"/>
</dbReference>
<dbReference type="InterPro" id="IPR000160">
    <property type="entry name" value="GGDEF_dom"/>
</dbReference>
<dbReference type="EMBL" id="NOXS01000032">
    <property type="protein sequence ID" value="OYQ18883.1"/>
    <property type="molecule type" value="Genomic_DNA"/>
</dbReference>
<sequence>MTVTGFPLTVVGFPSETLSLVEEVVATGTLAVQTLHVLPKLPKAGALPVRDGVCIVAATPETEAEVLALPDTVGADGGPIPTLVLAAPVSQADFRLRALDCGYDDIVALPLDRAELIARLRSAGMLLAGRAEVREAQITADQRYALIALGANDGLWDWDLASGQVRYSPRLADMMGLPPNSQSCVIEDWLSCVLPEDRDWVDATLEEQVENPSRDFKIEYRVRDANGATRWVLCRGTALGGGENGRATRMAGSQSDITARKEAEEALRSSEERYALAIMAAKDGLWDWDVRTNSILFTPRWKEMIGCTPAEVGTDPDEWFSRVNPDDLIWLQAAVEAQIATEEEPFQIEYRIRHTDGSERWMLCHGLTIRDPLTARAVRIVGSQSDITERKQAEQQVLHDAFYDATTGLPNRALFLDRLAQTLRRSDGTIADCAVMVVEVNRFASLANSLTPTQADRLLREIGDRLGQTVVASDTLARLEGASFGFLLQGMTDNDTIGHRALAIHTALKPVIELPGAPAIYVTARIGAATPNGNQRAEELLRDASRALNRPGLDAEKGVALFSADGRDEEFDPLAMERDLRAAIEAGGQLQLHYQPIIDLQSGRLVGFESLMRWQHPGMGMVPPIRFIPLAEESKLIVPMGLFALEQACRQVNHWRRLLPDAGRLFINVNVSGVQMQEPDFVERVAEVLAREGTPADALKLEITESVVLDDVDKMLSILSRLKAMGLRLAIDDFGTGYSSLSYLHQFRFDAVKIDQSFVRAMRQRPENGLIIRMIAELGRGLGCEVIAEGVETANDVIRLAQLGCMYGQGYHFGRPRDADTIEKLLSPAREETEASI</sequence>
<dbReference type="OrthoDB" id="7251575at2"/>
<feature type="domain" description="PAC" evidence="1">
    <location>
        <begin position="216"/>
        <end position="269"/>
    </location>
</feature>
<evidence type="ECO:0000259" key="2">
    <source>
        <dbReference type="PROSITE" id="PS50883"/>
    </source>
</evidence>
<dbReference type="SMART" id="SM00052">
    <property type="entry name" value="EAL"/>
    <property type="match status" value="1"/>
</dbReference>
<dbReference type="Pfam" id="PF00990">
    <property type="entry name" value="GGDEF"/>
    <property type="match status" value="1"/>
</dbReference>
<dbReference type="InterPro" id="IPR000014">
    <property type="entry name" value="PAS"/>
</dbReference>
<comment type="caution">
    <text evidence="4">The sequence shown here is derived from an EMBL/GenBank/DDBJ whole genome shotgun (WGS) entry which is preliminary data.</text>
</comment>
<name>A0A255XPI5_9PROT</name>
<dbReference type="SMART" id="SM00086">
    <property type="entry name" value="PAC"/>
    <property type="match status" value="2"/>
</dbReference>
<dbReference type="InterPro" id="IPR052155">
    <property type="entry name" value="Biofilm_reg_signaling"/>
</dbReference>
<evidence type="ECO:0000313" key="4">
    <source>
        <dbReference type="EMBL" id="OYQ18883.1"/>
    </source>
</evidence>
<dbReference type="InterPro" id="IPR035965">
    <property type="entry name" value="PAS-like_dom_sf"/>
</dbReference>
<dbReference type="Pfam" id="PF00563">
    <property type="entry name" value="EAL"/>
    <property type="match status" value="1"/>
</dbReference>
<dbReference type="InterPro" id="IPR001610">
    <property type="entry name" value="PAC"/>
</dbReference>
<dbReference type="InterPro" id="IPR035919">
    <property type="entry name" value="EAL_sf"/>
</dbReference>
<dbReference type="PANTHER" id="PTHR44757">
    <property type="entry name" value="DIGUANYLATE CYCLASE DGCP"/>
    <property type="match status" value="1"/>
</dbReference>
<organism evidence="4 5">
    <name type="scientific">Elstera cyanobacteriorum</name>
    <dbReference type="NCBI Taxonomy" id="2022747"/>
    <lineage>
        <taxon>Bacteria</taxon>
        <taxon>Pseudomonadati</taxon>
        <taxon>Pseudomonadota</taxon>
        <taxon>Alphaproteobacteria</taxon>
        <taxon>Rhodospirillales</taxon>
        <taxon>Rhodospirillaceae</taxon>
        <taxon>Elstera</taxon>
    </lineage>
</organism>
<protein>
    <recommendedName>
        <fullName evidence="6">GGDEF domain-containing protein</fullName>
    </recommendedName>
</protein>
<dbReference type="Pfam" id="PF08447">
    <property type="entry name" value="PAS_3"/>
    <property type="match status" value="2"/>
</dbReference>
<dbReference type="AlphaFoldDB" id="A0A255XPI5"/>
<dbReference type="PROSITE" id="PS50887">
    <property type="entry name" value="GGDEF"/>
    <property type="match status" value="1"/>
</dbReference>
<dbReference type="NCBIfam" id="TIGR00229">
    <property type="entry name" value="sensory_box"/>
    <property type="match status" value="2"/>
</dbReference>
<feature type="domain" description="GGDEF" evidence="3">
    <location>
        <begin position="431"/>
        <end position="564"/>
    </location>
</feature>
<dbReference type="PROSITE" id="PS50113">
    <property type="entry name" value="PAC"/>
    <property type="match status" value="2"/>
</dbReference>
<feature type="domain" description="PAC" evidence="1">
    <location>
        <begin position="346"/>
        <end position="399"/>
    </location>
</feature>
<evidence type="ECO:0000259" key="1">
    <source>
        <dbReference type="PROSITE" id="PS50113"/>
    </source>
</evidence>
<dbReference type="InterPro" id="IPR013655">
    <property type="entry name" value="PAS_fold_3"/>
</dbReference>
<dbReference type="Gene3D" id="3.20.20.450">
    <property type="entry name" value="EAL domain"/>
    <property type="match status" value="1"/>
</dbReference>
<evidence type="ECO:0000259" key="3">
    <source>
        <dbReference type="PROSITE" id="PS50887"/>
    </source>
</evidence>
<keyword evidence="5" id="KW-1185">Reference proteome</keyword>
<evidence type="ECO:0000313" key="5">
    <source>
        <dbReference type="Proteomes" id="UP000216361"/>
    </source>
</evidence>
<dbReference type="InterPro" id="IPR029787">
    <property type="entry name" value="Nucleotide_cyclase"/>
</dbReference>
<dbReference type="Proteomes" id="UP000216361">
    <property type="component" value="Unassembled WGS sequence"/>
</dbReference>
<dbReference type="InterPro" id="IPR001633">
    <property type="entry name" value="EAL_dom"/>
</dbReference>
<dbReference type="CDD" id="cd01949">
    <property type="entry name" value="GGDEF"/>
    <property type="match status" value="1"/>
</dbReference>
<dbReference type="CDD" id="cd00130">
    <property type="entry name" value="PAS"/>
    <property type="match status" value="2"/>
</dbReference>
<dbReference type="Gene3D" id="3.30.450.20">
    <property type="entry name" value="PAS domain"/>
    <property type="match status" value="2"/>
</dbReference>
<accession>A0A255XPI5</accession>
<dbReference type="RefSeq" id="WP_094409147.1">
    <property type="nucleotide sequence ID" value="NZ_BMJZ01000001.1"/>
</dbReference>
<gene>
    <name evidence="4" type="ORF">CHR90_11590</name>
</gene>
<dbReference type="PROSITE" id="PS50883">
    <property type="entry name" value="EAL"/>
    <property type="match status" value="1"/>
</dbReference>
<dbReference type="SUPFAM" id="SSF141868">
    <property type="entry name" value="EAL domain-like"/>
    <property type="match status" value="1"/>
</dbReference>
<evidence type="ECO:0008006" key="6">
    <source>
        <dbReference type="Google" id="ProtNLM"/>
    </source>
</evidence>
<dbReference type="NCBIfam" id="TIGR00254">
    <property type="entry name" value="GGDEF"/>
    <property type="match status" value="1"/>
</dbReference>
<dbReference type="CDD" id="cd01948">
    <property type="entry name" value="EAL"/>
    <property type="match status" value="1"/>
</dbReference>
<dbReference type="SMART" id="SM00091">
    <property type="entry name" value="PAS"/>
    <property type="match status" value="2"/>
</dbReference>
<dbReference type="SUPFAM" id="SSF55785">
    <property type="entry name" value="PYP-like sensor domain (PAS domain)"/>
    <property type="match status" value="2"/>
</dbReference>
<reference evidence="4 5" key="1">
    <citation type="submission" date="2017-07" db="EMBL/GenBank/DDBJ databases">
        <title>Elstera cyanobacteriorum sp. nov., a novel bacterium isolated from cyanobacterial aggregates in a eutrophic lake.</title>
        <authorList>
            <person name="Cai H."/>
        </authorList>
    </citation>
    <scope>NUCLEOTIDE SEQUENCE [LARGE SCALE GENOMIC DNA]</scope>
    <source>
        <strain evidence="4 5">TH019</strain>
    </source>
</reference>
<dbReference type="SMART" id="SM00267">
    <property type="entry name" value="GGDEF"/>
    <property type="match status" value="1"/>
</dbReference>
<dbReference type="Gene3D" id="3.30.70.270">
    <property type="match status" value="1"/>
</dbReference>
<dbReference type="InterPro" id="IPR000700">
    <property type="entry name" value="PAS-assoc_C"/>
</dbReference>